<proteinExistence type="predicted"/>
<gene>
    <name evidence="2" type="ORF">ACJ73_03339</name>
</gene>
<reference evidence="2 3" key="1">
    <citation type="submission" date="2015-08" db="EMBL/GenBank/DDBJ databases">
        <title>Emmonsia species relationships and genome sequence.</title>
        <authorList>
            <person name="Cuomo C.A."/>
            <person name="Schwartz I.S."/>
            <person name="Kenyon C."/>
            <person name="De Hoog G.S."/>
            <person name="Govender N.P."/>
            <person name="Botha A."/>
            <person name="Moreno L."/>
            <person name="De Vries M."/>
            <person name="Munoz J.F."/>
            <person name="Stielow J.B."/>
        </authorList>
    </citation>
    <scope>NUCLEOTIDE SEQUENCE [LARGE SCALE GENOMIC DNA]</scope>
    <source>
        <strain evidence="2 3">EI222</strain>
    </source>
</reference>
<dbReference type="Proteomes" id="UP000242791">
    <property type="component" value="Unassembled WGS sequence"/>
</dbReference>
<evidence type="ECO:0000256" key="1">
    <source>
        <dbReference type="SAM" id="MobiDB-lite"/>
    </source>
</evidence>
<dbReference type="AlphaFoldDB" id="A0A1J9R9V1"/>
<dbReference type="VEuPathDB" id="FungiDB:ACJ73_03339"/>
<feature type="compositionally biased region" description="Low complexity" evidence="1">
    <location>
        <begin position="453"/>
        <end position="464"/>
    </location>
</feature>
<comment type="caution">
    <text evidence="2">The sequence shown here is derived from an EMBL/GenBank/DDBJ whole genome shotgun (WGS) entry which is preliminary data.</text>
</comment>
<evidence type="ECO:0000313" key="3">
    <source>
        <dbReference type="Proteomes" id="UP000242791"/>
    </source>
</evidence>
<dbReference type="EMBL" id="LGTZ01000399">
    <property type="protein sequence ID" value="OJD25295.1"/>
    <property type="molecule type" value="Genomic_DNA"/>
</dbReference>
<feature type="region of interest" description="Disordered" evidence="1">
    <location>
        <begin position="453"/>
        <end position="484"/>
    </location>
</feature>
<protein>
    <submittedName>
        <fullName evidence="2">Uncharacterized protein</fullName>
    </submittedName>
</protein>
<name>A0A1J9R9V1_9EURO</name>
<feature type="region of interest" description="Disordered" evidence="1">
    <location>
        <begin position="95"/>
        <end position="117"/>
    </location>
</feature>
<dbReference type="OrthoDB" id="3236341at2759"/>
<organism evidence="2 3">
    <name type="scientific">Blastomyces percursus</name>
    <dbReference type="NCBI Taxonomy" id="1658174"/>
    <lineage>
        <taxon>Eukaryota</taxon>
        <taxon>Fungi</taxon>
        <taxon>Dikarya</taxon>
        <taxon>Ascomycota</taxon>
        <taxon>Pezizomycotina</taxon>
        <taxon>Eurotiomycetes</taxon>
        <taxon>Eurotiomycetidae</taxon>
        <taxon>Onygenales</taxon>
        <taxon>Ajellomycetaceae</taxon>
        <taxon>Blastomyces</taxon>
    </lineage>
</organism>
<accession>A0A1J9R9V1</accession>
<evidence type="ECO:0000313" key="2">
    <source>
        <dbReference type="EMBL" id="OJD25295.1"/>
    </source>
</evidence>
<keyword evidence="3" id="KW-1185">Reference proteome</keyword>
<sequence>MIHSHSHSSFSIFNFTCRLICEFIVESISESVPLTQVQFPVEVSQNAPIFTESTDFEFSADRRTVRCMICTGVFPFSQQPWLLARSYRQHINSRRHTNAASQTAPLQVPRRHTPEPVPDPEIEDELLNDILELPPLDLSAQPDHYIDDDNVDWQSDVGYSKALDRDAFPEDDVANDLEAELNLSDAESVTAAASIIPGTQTQSTRETVGNRLSEAARVSRNDVEKVLTEARALNLSQNLVRAIDSMSLDPLVIRQLKMTMHLMNVENLLERVVKGQHKYQVDQALNADIKGLIARFICSSDTPAYKAHADESIWKQLKKGNFSLPSNATKVPHITNEIKRVIAYQLAQHRSQLKSKLTKTISERKYITTAVDNVLKGFNLHDIRVNKSICARFAFLRYAIANSDSDQYQFWTEVDETLAALKEDDDAKAYTNFLQESLNNDRQLYPRRVFNGENSESSQQSSTDPLPPDADADADADPDAHDLADLAEINDLMDDLSDATVKDDIQ</sequence>